<keyword evidence="1" id="KW-0732">Signal</keyword>
<name>A0ABN3VHK3_9PSEU</name>
<gene>
    <name evidence="2" type="ORF">GCM10010470_44860</name>
</gene>
<dbReference type="RefSeq" id="WP_344682768.1">
    <property type="nucleotide sequence ID" value="NZ_BAAAUX010000019.1"/>
</dbReference>
<sequence length="180" mass="19831">MRNQNRVVVLAALIGAGFASTGPAASSDAFEHGPWMFQGVGADACREGNYCIYPKVRFNEAPQDSPAQYSVWLNDRPWKHFFYFGTDDPEQNGTELFGDNNPTNRVRSVVNRTDNTLHFMEWDYGPGDPCVVVPRRSMVRDVAQAAKSVGLETNNGSYGSVAFSDRGMTCTVIPSDPLGR</sequence>
<feature type="signal peptide" evidence="1">
    <location>
        <begin position="1"/>
        <end position="24"/>
    </location>
</feature>
<dbReference type="Proteomes" id="UP001500979">
    <property type="component" value="Unassembled WGS sequence"/>
</dbReference>
<evidence type="ECO:0000256" key="1">
    <source>
        <dbReference type="SAM" id="SignalP"/>
    </source>
</evidence>
<proteinExistence type="predicted"/>
<keyword evidence="3" id="KW-1185">Reference proteome</keyword>
<dbReference type="EMBL" id="BAAAUX010000019">
    <property type="protein sequence ID" value="GAA2804695.1"/>
    <property type="molecule type" value="Genomic_DNA"/>
</dbReference>
<comment type="caution">
    <text evidence="2">The sequence shown here is derived from an EMBL/GenBank/DDBJ whole genome shotgun (WGS) entry which is preliminary data.</text>
</comment>
<reference evidence="2 3" key="1">
    <citation type="journal article" date="2019" name="Int. J. Syst. Evol. Microbiol.">
        <title>The Global Catalogue of Microorganisms (GCM) 10K type strain sequencing project: providing services to taxonomists for standard genome sequencing and annotation.</title>
        <authorList>
            <consortium name="The Broad Institute Genomics Platform"/>
            <consortium name="The Broad Institute Genome Sequencing Center for Infectious Disease"/>
            <person name="Wu L."/>
            <person name="Ma J."/>
        </authorList>
    </citation>
    <scope>NUCLEOTIDE SEQUENCE [LARGE SCALE GENOMIC DNA]</scope>
    <source>
        <strain evidence="2 3">JCM 9383</strain>
    </source>
</reference>
<protein>
    <recommendedName>
        <fullName evidence="4">Secreted protein</fullName>
    </recommendedName>
</protein>
<evidence type="ECO:0008006" key="4">
    <source>
        <dbReference type="Google" id="ProtNLM"/>
    </source>
</evidence>
<evidence type="ECO:0000313" key="2">
    <source>
        <dbReference type="EMBL" id="GAA2804695.1"/>
    </source>
</evidence>
<organism evidence="2 3">
    <name type="scientific">Saccharopolyspora taberi</name>
    <dbReference type="NCBI Taxonomy" id="60895"/>
    <lineage>
        <taxon>Bacteria</taxon>
        <taxon>Bacillati</taxon>
        <taxon>Actinomycetota</taxon>
        <taxon>Actinomycetes</taxon>
        <taxon>Pseudonocardiales</taxon>
        <taxon>Pseudonocardiaceae</taxon>
        <taxon>Saccharopolyspora</taxon>
    </lineage>
</organism>
<evidence type="ECO:0000313" key="3">
    <source>
        <dbReference type="Proteomes" id="UP001500979"/>
    </source>
</evidence>
<accession>A0ABN3VHK3</accession>
<feature type="chain" id="PRO_5045232800" description="Secreted protein" evidence="1">
    <location>
        <begin position="25"/>
        <end position="180"/>
    </location>
</feature>